<dbReference type="PROSITE" id="PS01129">
    <property type="entry name" value="PSI_RLU"/>
    <property type="match status" value="1"/>
</dbReference>
<comment type="catalytic activity">
    <reaction evidence="4">
        <text>uridine(1911/1915/1917) in 23S rRNA = pseudouridine(1911/1915/1917) in 23S rRNA</text>
        <dbReference type="Rhea" id="RHEA:42524"/>
        <dbReference type="Rhea" id="RHEA-COMP:10097"/>
        <dbReference type="Rhea" id="RHEA-COMP:10098"/>
        <dbReference type="ChEBI" id="CHEBI:65314"/>
        <dbReference type="ChEBI" id="CHEBI:65315"/>
        <dbReference type="EC" id="5.4.99.23"/>
    </reaction>
</comment>
<dbReference type="GO" id="GO:0003723">
    <property type="term" value="F:RNA binding"/>
    <property type="evidence" value="ECO:0007669"/>
    <property type="project" value="UniProtKB-KW"/>
</dbReference>
<dbReference type="GO" id="GO:0160140">
    <property type="term" value="F:23S rRNA pseudouridine(1911/1915/1917) synthase activity"/>
    <property type="evidence" value="ECO:0007669"/>
    <property type="project" value="UniProtKB-EC"/>
</dbReference>
<dbReference type="Proteomes" id="UP000005090">
    <property type="component" value="Chromosome"/>
</dbReference>
<reference evidence="10 11" key="1">
    <citation type="journal article" date="2013" name="Genome Announc.">
        <title>Genome Sequence of the Obligate Gammaproteobacterial Methanotroph Methylomicrobium album Strain BG8.</title>
        <authorList>
            <person name="Kits K.D."/>
            <person name="Kalyuzhnaya M.G."/>
            <person name="Klotz M.G."/>
            <person name="Jetten M.S."/>
            <person name="Op den Camp H.J."/>
            <person name="Vuilleumier S."/>
            <person name="Bringel F."/>
            <person name="Dispirito A.A."/>
            <person name="Murrell J.C."/>
            <person name="Bruce D."/>
            <person name="Cheng J.F."/>
            <person name="Copeland A."/>
            <person name="Goodwin L."/>
            <person name="Hauser L."/>
            <person name="Lajus A."/>
            <person name="Land M.L."/>
            <person name="Lapidus A."/>
            <person name="Lucas S."/>
            <person name="Medigue C."/>
            <person name="Pitluck S."/>
            <person name="Woyke T."/>
            <person name="Zeytun A."/>
            <person name="Stein L.Y."/>
        </authorList>
    </citation>
    <scope>NUCLEOTIDE SEQUENCE [LARGE SCALE GENOMIC DNA]</scope>
    <source>
        <strain evidence="10 11">BG8</strain>
    </source>
</reference>
<accession>H8GPI4</accession>
<evidence type="ECO:0000259" key="9">
    <source>
        <dbReference type="SMART" id="SM00363"/>
    </source>
</evidence>
<dbReference type="InterPro" id="IPR050188">
    <property type="entry name" value="RluA_PseudoU_synthase"/>
</dbReference>
<dbReference type="AlphaFoldDB" id="H8GPI4"/>
<dbReference type="STRING" id="686340.Metal_3260"/>
<dbReference type="eggNOG" id="COG0564">
    <property type="taxonomic scope" value="Bacteria"/>
</dbReference>
<feature type="active site" evidence="6">
    <location>
        <position position="162"/>
    </location>
</feature>
<name>H8GPI4_METAL</name>
<feature type="domain" description="RNA-binding S4" evidence="9">
    <location>
        <begin position="42"/>
        <end position="102"/>
    </location>
</feature>
<dbReference type="PANTHER" id="PTHR21600">
    <property type="entry name" value="MITOCHONDRIAL RNA PSEUDOURIDINE SYNTHASE"/>
    <property type="match status" value="1"/>
</dbReference>
<dbReference type="EC" id="5.4.99.-" evidence="8"/>
<comment type="similarity">
    <text evidence="1 8">Belongs to the pseudouridine synthase RluA family.</text>
</comment>
<dbReference type="NCBIfam" id="NF008385">
    <property type="entry name" value="PRK11180.1"/>
    <property type="match status" value="1"/>
</dbReference>
<dbReference type="CDD" id="cd02869">
    <property type="entry name" value="PseudoU_synth_RluA_like"/>
    <property type="match status" value="1"/>
</dbReference>
<dbReference type="PROSITE" id="PS50889">
    <property type="entry name" value="S4"/>
    <property type="match status" value="1"/>
</dbReference>
<dbReference type="Gene3D" id="3.10.290.10">
    <property type="entry name" value="RNA-binding S4 domain"/>
    <property type="match status" value="1"/>
</dbReference>
<dbReference type="InterPro" id="IPR006224">
    <property type="entry name" value="PsdUridine_synth_RluA-like_CS"/>
</dbReference>
<evidence type="ECO:0000256" key="7">
    <source>
        <dbReference type="PROSITE-ProRule" id="PRU00182"/>
    </source>
</evidence>
<dbReference type="Pfam" id="PF00849">
    <property type="entry name" value="PseudoU_synth_2"/>
    <property type="match status" value="1"/>
</dbReference>
<organism evidence="10 11">
    <name type="scientific">Methylomicrobium album BG8</name>
    <dbReference type="NCBI Taxonomy" id="686340"/>
    <lineage>
        <taxon>Bacteria</taxon>
        <taxon>Pseudomonadati</taxon>
        <taxon>Pseudomonadota</taxon>
        <taxon>Gammaproteobacteria</taxon>
        <taxon>Methylococcales</taxon>
        <taxon>Methylococcaceae</taxon>
        <taxon>Methylomicrobium</taxon>
    </lineage>
</organism>
<keyword evidence="3 8" id="KW-0413">Isomerase</keyword>
<comment type="catalytic activity">
    <reaction evidence="8">
        <text>a uridine in RNA = a pseudouridine in RNA</text>
        <dbReference type="Rhea" id="RHEA:48348"/>
        <dbReference type="Rhea" id="RHEA-COMP:12068"/>
        <dbReference type="Rhea" id="RHEA-COMP:12069"/>
        <dbReference type="ChEBI" id="CHEBI:65314"/>
        <dbReference type="ChEBI" id="CHEBI:65315"/>
    </reaction>
</comment>
<evidence type="ECO:0000256" key="1">
    <source>
        <dbReference type="ARBA" id="ARBA00010876"/>
    </source>
</evidence>
<dbReference type="HOGENOM" id="CLU_016902_4_1_6"/>
<comment type="function">
    <text evidence="5">Responsible for synthesis of pseudouridine from uracil at positions 1911, 1915 and 1917 in 23S ribosomal RNA.</text>
</comment>
<dbReference type="GO" id="GO:0000455">
    <property type="term" value="P:enzyme-directed rRNA pseudouridine synthesis"/>
    <property type="evidence" value="ECO:0007669"/>
    <property type="project" value="TreeGrafter"/>
</dbReference>
<evidence type="ECO:0000256" key="8">
    <source>
        <dbReference type="RuleBase" id="RU362028"/>
    </source>
</evidence>
<dbReference type="InterPro" id="IPR006145">
    <property type="entry name" value="PsdUridine_synth_RsuA/RluA"/>
</dbReference>
<dbReference type="Gene3D" id="3.30.2350.10">
    <property type="entry name" value="Pseudouridine synthase"/>
    <property type="match status" value="1"/>
</dbReference>
<dbReference type="SMART" id="SM00363">
    <property type="entry name" value="S4"/>
    <property type="match status" value="1"/>
</dbReference>
<evidence type="ECO:0000256" key="3">
    <source>
        <dbReference type="ARBA" id="ARBA00023235"/>
    </source>
</evidence>
<evidence type="ECO:0000256" key="6">
    <source>
        <dbReference type="PIRSR" id="PIRSR606225-1"/>
    </source>
</evidence>
<evidence type="ECO:0000256" key="4">
    <source>
        <dbReference type="ARBA" id="ARBA00036882"/>
    </source>
</evidence>
<dbReference type="SUPFAM" id="SSF55120">
    <property type="entry name" value="Pseudouridine synthase"/>
    <property type="match status" value="1"/>
</dbReference>
<evidence type="ECO:0000256" key="5">
    <source>
        <dbReference type="ARBA" id="ARBA00056072"/>
    </source>
</evidence>
<evidence type="ECO:0000256" key="2">
    <source>
        <dbReference type="ARBA" id="ARBA00022884"/>
    </source>
</evidence>
<dbReference type="InterPro" id="IPR036986">
    <property type="entry name" value="S4_RNA-bd_sf"/>
</dbReference>
<dbReference type="FunFam" id="3.30.2350.10:FF:000006">
    <property type="entry name" value="Pseudouridine synthase"/>
    <property type="match status" value="1"/>
</dbReference>
<proteinExistence type="inferred from homology"/>
<protein>
    <recommendedName>
        <fullName evidence="8">Pseudouridine synthase</fullName>
        <ecNumber evidence="8">5.4.99.-</ecNumber>
    </recommendedName>
</protein>
<dbReference type="CDD" id="cd00165">
    <property type="entry name" value="S4"/>
    <property type="match status" value="1"/>
</dbReference>
<keyword evidence="11" id="KW-1185">Reference proteome</keyword>
<dbReference type="NCBIfam" id="TIGR00005">
    <property type="entry name" value="rluA_subfam"/>
    <property type="match status" value="1"/>
</dbReference>
<sequence>MPDRQLADPARKLNEYNVTQNESEEFAMERLTAVVPYELAGMRLDQALAELFADYSRTRLQAWVKSGRVTVNGRALKAKDKLEGGEEIVLEAEEEVVVDSEPQDIPLDIVYEDESLLVVNKPAGLVVHPAAGNWDGTLLNALLHHDPHLETLPRAGIVHRIDKETSGLLMIAKTLQAHNSLTQQLQEREITREYLAITRGRMTAGGTVDEPIGRHPTDRKRYAVREAGKHAVTHYRVLNRFAHHTFIQVMLETGRTHQIRVHMAHIRYPLLGDPVYGGRFQMPPDCGERLEAELRNFKRQALHAAKLGLLHPVTDEYLEWEHPLPEDMAHLLEALEANERR</sequence>
<dbReference type="InterPro" id="IPR002942">
    <property type="entry name" value="S4_RNA-bd"/>
</dbReference>
<dbReference type="SUPFAM" id="SSF55174">
    <property type="entry name" value="Alpha-L RNA-binding motif"/>
    <property type="match status" value="1"/>
</dbReference>
<dbReference type="Pfam" id="PF01479">
    <property type="entry name" value="S4"/>
    <property type="match status" value="1"/>
</dbReference>
<dbReference type="PANTHER" id="PTHR21600:SF44">
    <property type="entry name" value="RIBOSOMAL LARGE SUBUNIT PSEUDOURIDINE SYNTHASE D"/>
    <property type="match status" value="1"/>
</dbReference>
<dbReference type="InterPro" id="IPR006225">
    <property type="entry name" value="PsdUridine_synth_RluC/D"/>
</dbReference>
<evidence type="ECO:0000313" key="10">
    <source>
        <dbReference type="EMBL" id="EIC30930.1"/>
    </source>
</evidence>
<dbReference type="EMBL" id="CM001475">
    <property type="protein sequence ID" value="EIC30930.1"/>
    <property type="molecule type" value="Genomic_DNA"/>
</dbReference>
<dbReference type="InterPro" id="IPR020103">
    <property type="entry name" value="PsdUridine_synth_cat_dom_sf"/>
</dbReference>
<gene>
    <name evidence="10" type="ORF">Metal_3260</name>
</gene>
<evidence type="ECO:0000313" key="11">
    <source>
        <dbReference type="Proteomes" id="UP000005090"/>
    </source>
</evidence>
<keyword evidence="2 7" id="KW-0694">RNA-binding</keyword>